<evidence type="ECO:0000256" key="16">
    <source>
        <dbReference type="ARBA" id="ARBA00023159"/>
    </source>
</evidence>
<dbReference type="GO" id="GO:0030057">
    <property type="term" value="C:desmosome"/>
    <property type="evidence" value="ECO:0007669"/>
    <property type="project" value="UniProtKB-SubCell"/>
</dbReference>
<reference evidence="26 27" key="1">
    <citation type="submission" date="2025-04" db="UniProtKB">
        <authorList>
            <consortium name="RefSeq"/>
        </authorList>
    </citation>
    <scope>IDENTIFICATION</scope>
    <source>
        <tissue evidence="26 27">Entire body</tissue>
    </source>
</reference>
<keyword evidence="19" id="KW-0539">Nucleus</keyword>
<keyword evidence="16" id="KW-0010">Activator</keyword>
<keyword evidence="8" id="KW-0507">mRNA processing</keyword>
<keyword evidence="7" id="KW-0597">Phosphoprotein</keyword>
<dbReference type="InterPro" id="IPR006786">
    <property type="entry name" value="Pinin_SDK_MemA"/>
</dbReference>
<dbReference type="OrthoDB" id="330772at2759"/>
<evidence type="ECO:0000256" key="14">
    <source>
        <dbReference type="ARBA" id="ARBA00023054"/>
    </source>
</evidence>
<evidence type="ECO:0000256" key="2">
    <source>
        <dbReference type="ARBA" id="ARBA00004568"/>
    </source>
</evidence>
<protein>
    <recommendedName>
        <fullName evidence="4">Pinin</fullName>
    </recommendedName>
</protein>
<evidence type="ECO:0000256" key="12">
    <source>
        <dbReference type="ARBA" id="ARBA00022990"/>
    </source>
</evidence>
<organism evidence="25 27">
    <name type="scientific">Agrilus planipennis</name>
    <name type="common">Emerald ash borer</name>
    <name type="synonym">Agrilus marcopoli</name>
    <dbReference type="NCBI Taxonomy" id="224129"/>
    <lineage>
        <taxon>Eukaryota</taxon>
        <taxon>Metazoa</taxon>
        <taxon>Ecdysozoa</taxon>
        <taxon>Arthropoda</taxon>
        <taxon>Hexapoda</taxon>
        <taxon>Insecta</taxon>
        <taxon>Pterygota</taxon>
        <taxon>Neoptera</taxon>
        <taxon>Endopterygota</taxon>
        <taxon>Coleoptera</taxon>
        <taxon>Polyphaga</taxon>
        <taxon>Elateriformia</taxon>
        <taxon>Buprestoidea</taxon>
        <taxon>Buprestidae</taxon>
        <taxon>Agrilinae</taxon>
        <taxon>Agrilus</taxon>
    </lineage>
</organism>
<keyword evidence="13" id="KW-0805">Transcription regulation</keyword>
<dbReference type="InterPro" id="IPR006787">
    <property type="entry name" value="Pinin_SDK_N"/>
</dbReference>
<evidence type="ECO:0000259" key="23">
    <source>
        <dbReference type="Pfam" id="PF04696"/>
    </source>
</evidence>
<dbReference type="AlphaFoldDB" id="A0A1W4XA75"/>
<evidence type="ECO:0000256" key="7">
    <source>
        <dbReference type="ARBA" id="ARBA00022553"/>
    </source>
</evidence>
<evidence type="ECO:0000256" key="22">
    <source>
        <dbReference type="SAM" id="MobiDB-lite"/>
    </source>
</evidence>
<dbReference type="Proteomes" id="UP000192223">
    <property type="component" value="Unplaced"/>
</dbReference>
<keyword evidence="18" id="KW-0508">mRNA splicing</keyword>
<dbReference type="KEGG" id="apln:108739754"/>
<evidence type="ECO:0000256" key="13">
    <source>
        <dbReference type="ARBA" id="ARBA00023015"/>
    </source>
</evidence>
<evidence type="ECO:0000313" key="25">
    <source>
        <dbReference type="Proteomes" id="UP000192223"/>
    </source>
</evidence>
<dbReference type="RefSeq" id="XP_018329307.1">
    <property type="nucleotide sequence ID" value="XM_018473805.2"/>
</dbReference>
<dbReference type="InterPro" id="IPR039853">
    <property type="entry name" value="Pinin"/>
</dbReference>
<comment type="subunit">
    <text evidence="20">Found in a mRNA splicing-dependent exon junction complex (EJC). Found in a complex with SR proteins. Found in a mRNP complex with RNPS1. Component of the PSAP complex consisting of RNPS1, SAP18 and PNN. Interacts with PNISR, CTBP1, CTBP2, KRT8, KRT18, KRT19, PS1D/PNO40, PPIG, RNPS1, SFRS4 and SRRM2. Identified in the spliceosome C complex.</text>
</comment>
<keyword evidence="5" id="KW-0488">Methylation</keyword>
<evidence type="ECO:0000256" key="8">
    <source>
        <dbReference type="ARBA" id="ARBA00022664"/>
    </source>
</evidence>
<dbReference type="GO" id="GO:0003677">
    <property type="term" value="F:DNA binding"/>
    <property type="evidence" value="ECO:0007669"/>
    <property type="project" value="UniProtKB-KW"/>
</dbReference>
<evidence type="ECO:0000313" key="27">
    <source>
        <dbReference type="RefSeq" id="XP_018329308.1"/>
    </source>
</evidence>
<dbReference type="STRING" id="224129.A0A1W4XA75"/>
<evidence type="ECO:0000256" key="20">
    <source>
        <dbReference type="ARBA" id="ARBA00025916"/>
    </source>
</evidence>
<dbReference type="PANTHER" id="PTHR12707:SF0">
    <property type="entry name" value="PININ"/>
    <property type="match status" value="1"/>
</dbReference>
<accession>A0A1W4XA75</accession>
<feature type="domain" description="Pinin/SDK/MemA protein" evidence="23">
    <location>
        <begin position="129"/>
        <end position="252"/>
    </location>
</feature>
<feature type="region of interest" description="Disordered" evidence="22">
    <location>
        <begin position="276"/>
        <end position="370"/>
    </location>
</feature>
<evidence type="ECO:0000259" key="24">
    <source>
        <dbReference type="Pfam" id="PF04697"/>
    </source>
</evidence>
<dbReference type="GO" id="GO:0008380">
    <property type="term" value="P:RNA splicing"/>
    <property type="evidence" value="ECO:0007669"/>
    <property type="project" value="UniProtKB-KW"/>
</dbReference>
<dbReference type="PANTHER" id="PTHR12707">
    <property type="entry name" value="PINN"/>
    <property type="match status" value="1"/>
</dbReference>
<evidence type="ECO:0000313" key="26">
    <source>
        <dbReference type="RefSeq" id="XP_018329307.1"/>
    </source>
</evidence>
<keyword evidence="6" id="KW-1017">Isopeptide bond</keyword>
<evidence type="ECO:0000256" key="1">
    <source>
        <dbReference type="ARBA" id="ARBA00004324"/>
    </source>
</evidence>
<keyword evidence="10" id="KW-0832">Ubl conjugation</keyword>
<keyword evidence="12" id="KW-0007">Acetylation</keyword>
<dbReference type="GeneID" id="108739754"/>
<name>A0A1W4XA75_AGRPL</name>
<dbReference type="RefSeq" id="XP_018329308.1">
    <property type="nucleotide sequence ID" value="XM_018473806.2"/>
</dbReference>
<feature type="domain" description="Pinin/SDK" evidence="24">
    <location>
        <begin position="11"/>
        <end position="61"/>
    </location>
</feature>
<feature type="compositionally biased region" description="Basic and acidic residues" evidence="22">
    <location>
        <begin position="338"/>
        <end position="349"/>
    </location>
</feature>
<keyword evidence="9" id="KW-0747">Spliceosome</keyword>
<evidence type="ECO:0000256" key="21">
    <source>
        <dbReference type="SAM" id="Coils"/>
    </source>
</evidence>
<dbReference type="GO" id="GO:0006397">
    <property type="term" value="P:mRNA processing"/>
    <property type="evidence" value="ECO:0007669"/>
    <property type="project" value="UniProtKB-KW"/>
</dbReference>
<keyword evidence="25" id="KW-1185">Reference proteome</keyword>
<dbReference type="GO" id="GO:0071013">
    <property type="term" value="C:catalytic step 2 spliceosome"/>
    <property type="evidence" value="ECO:0007669"/>
    <property type="project" value="TreeGrafter"/>
</dbReference>
<dbReference type="Pfam" id="PF04696">
    <property type="entry name" value="Pinin_SDK_memA"/>
    <property type="match status" value="1"/>
</dbReference>
<proteinExistence type="inferred from homology"/>
<evidence type="ECO:0000256" key="19">
    <source>
        <dbReference type="ARBA" id="ARBA00023242"/>
    </source>
</evidence>
<evidence type="ECO:0000256" key="5">
    <source>
        <dbReference type="ARBA" id="ARBA00022481"/>
    </source>
</evidence>
<dbReference type="Pfam" id="PF04697">
    <property type="entry name" value="Pinin_SDK_N"/>
    <property type="match status" value="1"/>
</dbReference>
<evidence type="ECO:0000256" key="10">
    <source>
        <dbReference type="ARBA" id="ARBA00022843"/>
    </source>
</evidence>
<keyword evidence="17" id="KW-0804">Transcription</keyword>
<evidence type="ECO:0000256" key="4">
    <source>
        <dbReference type="ARBA" id="ARBA00020056"/>
    </source>
</evidence>
<feature type="compositionally biased region" description="Basic and acidic residues" evidence="22">
    <location>
        <begin position="276"/>
        <end position="306"/>
    </location>
</feature>
<evidence type="ECO:0000256" key="9">
    <source>
        <dbReference type="ARBA" id="ARBA00022728"/>
    </source>
</evidence>
<keyword evidence="11" id="KW-0965">Cell junction</keyword>
<keyword evidence="14 21" id="KW-0175">Coiled coil</keyword>
<evidence type="ECO:0000256" key="11">
    <source>
        <dbReference type="ARBA" id="ARBA00022949"/>
    </source>
</evidence>
<comment type="similarity">
    <text evidence="3">Belongs to the pinin family.</text>
</comment>
<evidence type="ECO:0000256" key="17">
    <source>
        <dbReference type="ARBA" id="ARBA00023163"/>
    </source>
</evidence>
<evidence type="ECO:0000256" key="18">
    <source>
        <dbReference type="ARBA" id="ARBA00023187"/>
    </source>
</evidence>
<dbReference type="GO" id="GO:0016607">
    <property type="term" value="C:nuclear speck"/>
    <property type="evidence" value="ECO:0007669"/>
    <property type="project" value="UniProtKB-SubCell"/>
</dbReference>
<comment type="subcellular location">
    <subcellularLocation>
        <location evidence="2">Cell junction</location>
        <location evidence="2">Desmosome</location>
    </subcellularLocation>
    <subcellularLocation>
        <location evidence="1">Nucleus speckle</location>
    </subcellularLocation>
</comment>
<evidence type="ECO:0000256" key="6">
    <source>
        <dbReference type="ARBA" id="ARBA00022499"/>
    </source>
</evidence>
<feature type="coiled-coil region" evidence="21">
    <location>
        <begin position="148"/>
        <end position="182"/>
    </location>
</feature>
<keyword evidence="15" id="KW-0238">DNA-binding</keyword>
<evidence type="ECO:0000256" key="3">
    <source>
        <dbReference type="ARBA" id="ARBA00010386"/>
    </source>
</evidence>
<gene>
    <name evidence="26 27" type="primary">LOC108739754</name>
</gene>
<evidence type="ECO:0000256" key="15">
    <source>
        <dbReference type="ARBA" id="ARBA00023125"/>
    </source>
</evidence>
<sequence>MGTEILKSFGALQSELEQARSSLKGVDENIKRLIGRDPSEFVNRPGNKRVLNDDRARLRGNKTRNVNLENNEPTVKRKKESVFKRLSEKPTPYEELSQAQKGLISKVIVTPREVPSRQEALAAQSKDVKSKERNRRMFGALLGTLQKFQQEETKLKQREEKRAQLEKKIEEHEIKEKAEIKKERQELFFNRKKKQAEIKMIELKMMRMKEYATWEDKQKPLMNFIRTKSKPHIFYLPKRMDEKHKDLLQASKKETEATIEKKRQGVMEELQRIEDRMKKNFEPKTKGDVTETDKMEIEENQDHEMQEEMSEENTLEQGKKIEDIGGDTENTIQNSEEEQLKQKKEREDENINVEVENNRSPRTQTENGDTEEIAVIVKHEENCMTDLQINNSSVQESVQ</sequence>